<proteinExistence type="predicted"/>
<feature type="transmembrane region" description="Helical" evidence="1">
    <location>
        <begin position="36"/>
        <end position="55"/>
    </location>
</feature>
<keyword evidence="1" id="KW-0812">Transmembrane</keyword>
<keyword evidence="1" id="KW-1133">Transmembrane helix</keyword>
<accession>A0AAW0S7N4</accession>
<keyword evidence="1" id="KW-0472">Membrane</keyword>
<comment type="caution">
    <text evidence="2">The sequence shown here is derived from an EMBL/GenBank/DDBJ whole genome shotgun (WGS) entry which is preliminary data.</text>
</comment>
<evidence type="ECO:0000313" key="2">
    <source>
        <dbReference type="EMBL" id="KAK8150624.1"/>
    </source>
</evidence>
<feature type="transmembrane region" description="Helical" evidence="1">
    <location>
        <begin position="75"/>
        <end position="97"/>
    </location>
</feature>
<evidence type="ECO:0000256" key="1">
    <source>
        <dbReference type="SAM" id="Phobius"/>
    </source>
</evidence>
<dbReference type="AlphaFoldDB" id="A0AAW0S7N4"/>
<keyword evidence="3" id="KW-1185">Reference proteome</keyword>
<evidence type="ECO:0000313" key="3">
    <source>
        <dbReference type="Proteomes" id="UP001397290"/>
    </source>
</evidence>
<dbReference type="EMBL" id="JAAHCF010000011">
    <property type="protein sequence ID" value="KAK8150624.1"/>
    <property type="molecule type" value="Genomic_DNA"/>
</dbReference>
<gene>
    <name evidence="2" type="ORF">G3M48_000497</name>
</gene>
<organism evidence="2 3">
    <name type="scientific">Beauveria asiatica</name>
    <dbReference type="NCBI Taxonomy" id="1069075"/>
    <lineage>
        <taxon>Eukaryota</taxon>
        <taxon>Fungi</taxon>
        <taxon>Dikarya</taxon>
        <taxon>Ascomycota</taxon>
        <taxon>Pezizomycotina</taxon>
        <taxon>Sordariomycetes</taxon>
        <taxon>Hypocreomycetidae</taxon>
        <taxon>Hypocreales</taxon>
        <taxon>Cordycipitaceae</taxon>
        <taxon>Beauveria</taxon>
    </lineage>
</organism>
<reference evidence="2 3" key="1">
    <citation type="submission" date="2020-02" db="EMBL/GenBank/DDBJ databases">
        <title>Comparative genomics of the hypocrealean fungal genus Beauvera.</title>
        <authorList>
            <person name="Showalter D.N."/>
            <person name="Bushley K.E."/>
            <person name="Rehner S.A."/>
        </authorList>
    </citation>
    <scope>NUCLEOTIDE SEQUENCE [LARGE SCALE GENOMIC DNA]</scope>
    <source>
        <strain evidence="2 3">ARSEF4384</strain>
    </source>
</reference>
<name>A0AAW0S7N4_9HYPO</name>
<dbReference type="Proteomes" id="UP001397290">
    <property type="component" value="Unassembled WGS sequence"/>
</dbReference>
<protein>
    <submittedName>
        <fullName evidence="2">Uncharacterized protein</fullName>
    </submittedName>
</protein>
<sequence length="98" mass="10357">MSWVAMHARVGGNLQDLLSRSCLAVLGRRVSDGNPYVMAVFAGVYMFPDVVPLHAEHPPARSGLVDPSPLYATTTPAVLAALQGLVFIVSTTAPILVN</sequence>